<evidence type="ECO:0000313" key="3">
    <source>
        <dbReference type="RefSeq" id="XP_014679259.1"/>
    </source>
</evidence>
<feature type="compositionally biased region" description="Basic and acidic residues" evidence="1">
    <location>
        <begin position="45"/>
        <end position="155"/>
    </location>
</feature>
<reference evidence="3" key="1">
    <citation type="submission" date="2025-08" db="UniProtKB">
        <authorList>
            <consortium name="RefSeq"/>
        </authorList>
    </citation>
    <scope>IDENTIFICATION</scope>
</reference>
<gene>
    <name evidence="3" type="primary">LOC106819109</name>
</gene>
<protein>
    <submittedName>
        <fullName evidence="3">Uncharacterized protein LOC106819109</fullName>
    </submittedName>
</protein>
<feature type="compositionally biased region" description="Basic and acidic residues" evidence="1">
    <location>
        <begin position="529"/>
        <end position="545"/>
    </location>
</feature>
<proteinExistence type="predicted"/>
<feature type="compositionally biased region" description="Basic and acidic residues" evidence="1">
    <location>
        <begin position="281"/>
        <end position="295"/>
    </location>
</feature>
<dbReference type="GeneID" id="106819109"/>
<feature type="compositionally biased region" description="Basic and acidic residues" evidence="1">
    <location>
        <begin position="182"/>
        <end position="222"/>
    </location>
</feature>
<name>A0ABM1F488_PRICU</name>
<sequence>MERKKIINQGHCEKEEIFWIKIENGIWWPGLVADGSGTFWDEDAIENRGNSKDEEENRGNSKDEEENRGNSKDGEEDRGNGKDEEEKRGNSKDEEENRGNSKDGEEDRGNSKDEVENRGNSKDEVEYRGNSKDEEEKRGNSKDEVENRGNSKDEVENSGNSKDGKEDRGNSKDEVENSGNSKDGEEDRGNSKDGKKDHGNSKDGEEDRVSSTDREEDCVSGRDDEDTVSGTDREEYCVSSTDEEENNVCSTDWEMDSASGTQQDTVSSSNKDGDGVSSTNNKRDCISNTRNKNDTVSRGSNNDSDMSDTIPIYTAQSGAFLQNTLTSKQHCCMYCEKLYAKVPRHMEQVHSEEHEVAKILAMPKMSKRRRGAWVILVGKGDFKHNLKARTENKGMKAKVAQVLMAINSGKNTYKGQDLDEIDVNVEGLIIVLEWKDIKQDFVFAVIEDSDDDVVEKQNNVDKDVDFLSVSKPILPDEGTASLAEQKQTQRHHRLSDSDNSYQPDRKRQKSKRGEKQTGVLKKFQRTSKHMAEKSTERPVCSEKLKQAKRPGFSVEEKHKIERVMEHYLK</sequence>
<dbReference type="PANTHER" id="PTHR33480:SF1">
    <property type="entry name" value="TYR RECOMBINASE DOMAIN-CONTAINING PROTEIN"/>
    <property type="match status" value="1"/>
</dbReference>
<feature type="non-terminal residue" evidence="3">
    <location>
        <position position="569"/>
    </location>
</feature>
<dbReference type="Proteomes" id="UP000695022">
    <property type="component" value="Unplaced"/>
</dbReference>
<organism evidence="2 3">
    <name type="scientific">Priapulus caudatus</name>
    <name type="common">Priapulid worm</name>
    <dbReference type="NCBI Taxonomy" id="37621"/>
    <lineage>
        <taxon>Eukaryota</taxon>
        <taxon>Metazoa</taxon>
        <taxon>Ecdysozoa</taxon>
        <taxon>Scalidophora</taxon>
        <taxon>Priapulida</taxon>
        <taxon>Priapulimorpha</taxon>
        <taxon>Priapulimorphida</taxon>
        <taxon>Priapulidae</taxon>
        <taxon>Priapulus</taxon>
    </lineage>
</organism>
<evidence type="ECO:0000256" key="1">
    <source>
        <dbReference type="SAM" id="MobiDB-lite"/>
    </source>
</evidence>
<dbReference type="PANTHER" id="PTHR33480">
    <property type="entry name" value="SET DOMAIN-CONTAINING PROTEIN-RELATED"/>
    <property type="match status" value="1"/>
</dbReference>
<keyword evidence="2" id="KW-1185">Reference proteome</keyword>
<feature type="compositionally biased region" description="Polar residues" evidence="1">
    <location>
        <begin position="258"/>
        <end position="280"/>
    </location>
</feature>
<accession>A0ABM1F488</accession>
<feature type="region of interest" description="Disordered" evidence="1">
    <location>
        <begin position="30"/>
        <end position="308"/>
    </location>
</feature>
<evidence type="ECO:0000313" key="2">
    <source>
        <dbReference type="Proteomes" id="UP000695022"/>
    </source>
</evidence>
<feature type="region of interest" description="Disordered" evidence="1">
    <location>
        <begin position="482"/>
        <end position="551"/>
    </location>
</feature>
<feature type="compositionally biased region" description="Basic and acidic residues" evidence="1">
    <location>
        <begin position="162"/>
        <end position="175"/>
    </location>
</feature>
<dbReference type="RefSeq" id="XP_014679259.1">
    <property type="nucleotide sequence ID" value="XM_014823773.1"/>
</dbReference>